<name>A0AAU9XGG6_9CNID</name>
<evidence type="ECO:0000313" key="3">
    <source>
        <dbReference type="Proteomes" id="UP001159428"/>
    </source>
</evidence>
<dbReference type="Proteomes" id="UP001159428">
    <property type="component" value="Unassembled WGS sequence"/>
</dbReference>
<evidence type="ECO:0000313" key="2">
    <source>
        <dbReference type="EMBL" id="CAH3147646.1"/>
    </source>
</evidence>
<sequence length="117" mass="13311">MKELIESLQKWLKRNKTDDASPADRGNTRTRERHWYSKGKRENVREPRAPSCLFCRAGTGGNPAMFTTPQRKNVIYFTKMDCVTTAGMRVMGQTTVEVAHVSSASWDTTQAFTTNHQ</sequence>
<proteinExistence type="predicted"/>
<keyword evidence="3" id="KW-1185">Reference proteome</keyword>
<feature type="region of interest" description="Disordered" evidence="1">
    <location>
        <begin position="12"/>
        <end position="32"/>
    </location>
</feature>
<evidence type="ECO:0000256" key="1">
    <source>
        <dbReference type="SAM" id="MobiDB-lite"/>
    </source>
</evidence>
<organism evidence="2 3">
    <name type="scientific">Pocillopora meandrina</name>
    <dbReference type="NCBI Taxonomy" id="46732"/>
    <lineage>
        <taxon>Eukaryota</taxon>
        <taxon>Metazoa</taxon>
        <taxon>Cnidaria</taxon>
        <taxon>Anthozoa</taxon>
        <taxon>Hexacorallia</taxon>
        <taxon>Scleractinia</taxon>
        <taxon>Astrocoeniina</taxon>
        <taxon>Pocilloporidae</taxon>
        <taxon>Pocillopora</taxon>
    </lineage>
</organism>
<dbReference type="EMBL" id="CALNXJ010000043">
    <property type="protein sequence ID" value="CAH3147646.1"/>
    <property type="molecule type" value="Genomic_DNA"/>
</dbReference>
<dbReference type="AlphaFoldDB" id="A0AAU9XGG6"/>
<protein>
    <submittedName>
        <fullName evidence="2">Uncharacterized protein</fullName>
    </submittedName>
</protein>
<comment type="caution">
    <text evidence="2">The sequence shown here is derived from an EMBL/GenBank/DDBJ whole genome shotgun (WGS) entry which is preliminary data.</text>
</comment>
<reference evidence="2 3" key="1">
    <citation type="submission" date="2022-05" db="EMBL/GenBank/DDBJ databases">
        <authorList>
            <consortium name="Genoscope - CEA"/>
            <person name="William W."/>
        </authorList>
    </citation>
    <scope>NUCLEOTIDE SEQUENCE [LARGE SCALE GENOMIC DNA]</scope>
</reference>
<gene>
    <name evidence="2" type="ORF">PMEA_00023521</name>
</gene>
<accession>A0AAU9XGG6</accession>